<comment type="subcellular location">
    <subcellularLocation>
        <location evidence="10">Cytoplasm</location>
    </subcellularLocation>
</comment>
<dbReference type="InterPro" id="IPR015824">
    <property type="entry name" value="Phosphoglycerate_kinase_N"/>
</dbReference>
<feature type="binding site" evidence="10">
    <location>
        <position position="120"/>
    </location>
    <ligand>
        <name>substrate</name>
    </ligand>
</feature>
<keyword evidence="13" id="KW-1185">Reference proteome</keyword>
<dbReference type="CDD" id="cd00318">
    <property type="entry name" value="Phosphoglycerate_kinase"/>
    <property type="match status" value="1"/>
</dbReference>
<keyword evidence="8 10" id="KW-0067">ATP-binding</keyword>
<gene>
    <name evidence="10" type="primary">pgk</name>
    <name evidence="12" type="ORF">ISU02_12930</name>
</gene>
<evidence type="ECO:0000256" key="9">
    <source>
        <dbReference type="ARBA" id="ARBA00023152"/>
    </source>
</evidence>
<dbReference type="Gene3D" id="3.40.50.1260">
    <property type="entry name" value="Phosphoglycerate kinase, N-terminal domain"/>
    <property type="match status" value="2"/>
</dbReference>
<comment type="subunit">
    <text evidence="10">Monomer.</text>
</comment>
<evidence type="ECO:0000256" key="11">
    <source>
        <dbReference type="RuleBase" id="RU000532"/>
    </source>
</evidence>
<keyword evidence="6 10" id="KW-0547">Nucleotide-binding</keyword>
<evidence type="ECO:0000256" key="2">
    <source>
        <dbReference type="ARBA" id="ARBA00004838"/>
    </source>
</evidence>
<evidence type="ECO:0000256" key="3">
    <source>
        <dbReference type="ARBA" id="ARBA00013061"/>
    </source>
</evidence>
<evidence type="ECO:0000256" key="5">
    <source>
        <dbReference type="ARBA" id="ARBA00022679"/>
    </source>
</evidence>
<dbReference type="InterPro" id="IPR036043">
    <property type="entry name" value="Phosphoglycerate_kinase_sf"/>
</dbReference>
<keyword evidence="5 10" id="KW-0808">Transferase</keyword>
<evidence type="ECO:0000256" key="4">
    <source>
        <dbReference type="ARBA" id="ARBA00016471"/>
    </source>
</evidence>
<dbReference type="RefSeq" id="WP_194702251.1">
    <property type="nucleotide sequence ID" value="NZ_JADKNH010000007.1"/>
</dbReference>
<sequence>MYNKKTIEDISVKGKKVLVRCDFNVPIQEGKITDESRILGAMPTLEYLVKNGAKLILCSHLGKPKAFESKFSLKPVADRLSELLGQTVIFNSEEAVVGEKSRAAAASLTEGQVMLLENTRFRKEETKNGEAFSKDLASIADIYVNDAFGTAHRAHSSTVGVTEFVEVAVCGYLIQKELKFLGEAVDSPERPFCAILGGAKVSDKIKVIENLLTKVDTLVIGGGMAYTFLKAQGFEVGKSLIEADKVDYAKQMLENAKAKGVELLLPVDHIVAAEFNKDSAPIVTKDENISADYMGLDIGPKTAENYAAAVAKAKTVVWNGPMGVFEFENFAKGTIAVAKALADSDATTVIGGGDSAAAVNILGFGDKMTHISTGGGASLEFLEGLVLPGIDALNEK</sequence>
<evidence type="ECO:0000313" key="13">
    <source>
        <dbReference type="Proteomes" id="UP000614200"/>
    </source>
</evidence>
<feature type="binding site" evidence="10">
    <location>
        <begin position="22"/>
        <end position="24"/>
    </location>
    <ligand>
        <name>substrate</name>
    </ligand>
</feature>
<evidence type="ECO:0000256" key="7">
    <source>
        <dbReference type="ARBA" id="ARBA00022777"/>
    </source>
</evidence>
<comment type="catalytic activity">
    <reaction evidence="1 10 11">
        <text>(2R)-3-phosphoglycerate + ATP = (2R)-3-phospho-glyceroyl phosphate + ADP</text>
        <dbReference type="Rhea" id="RHEA:14801"/>
        <dbReference type="ChEBI" id="CHEBI:30616"/>
        <dbReference type="ChEBI" id="CHEBI:57604"/>
        <dbReference type="ChEBI" id="CHEBI:58272"/>
        <dbReference type="ChEBI" id="CHEBI:456216"/>
        <dbReference type="EC" id="2.7.2.3"/>
    </reaction>
</comment>
<keyword evidence="7 10" id="KW-0418">Kinase</keyword>
<dbReference type="PIRSF" id="PIRSF000724">
    <property type="entry name" value="Pgk"/>
    <property type="match status" value="1"/>
</dbReference>
<dbReference type="PANTHER" id="PTHR11406">
    <property type="entry name" value="PHOSPHOGLYCERATE KINASE"/>
    <property type="match status" value="1"/>
</dbReference>
<reference evidence="12 13" key="1">
    <citation type="submission" date="2020-11" db="EMBL/GenBank/DDBJ databases">
        <title>Fusibacter basophilias sp. nov.</title>
        <authorList>
            <person name="Qiu D."/>
        </authorList>
    </citation>
    <scope>NUCLEOTIDE SEQUENCE [LARGE SCALE GENOMIC DNA]</scope>
    <source>
        <strain evidence="12 13">Q10-2</strain>
    </source>
</reference>
<name>A0ABR9ZU81_9FIRM</name>
<accession>A0ABR9ZU81</accession>
<protein>
    <recommendedName>
        <fullName evidence="4 10">Phosphoglycerate kinase</fullName>
        <ecNumber evidence="3 10">2.7.2.3</ecNumber>
    </recommendedName>
</protein>
<feature type="binding site" evidence="10">
    <location>
        <position position="326"/>
    </location>
    <ligand>
        <name>ATP</name>
        <dbReference type="ChEBI" id="CHEBI:30616"/>
    </ligand>
</feature>
<feature type="binding site" evidence="10">
    <location>
        <position position="295"/>
    </location>
    <ligand>
        <name>ATP</name>
        <dbReference type="ChEBI" id="CHEBI:30616"/>
    </ligand>
</feature>
<feature type="binding site" evidence="10">
    <location>
        <position position="153"/>
    </location>
    <ligand>
        <name>substrate</name>
    </ligand>
</feature>
<dbReference type="InterPro" id="IPR001576">
    <property type="entry name" value="Phosphoglycerate_kinase"/>
</dbReference>
<evidence type="ECO:0000256" key="1">
    <source>
        <dbReference type="ARBA" id="ARBA00000642"/>
    </source>
</evidence>
<dbReference type="Proteomes" id="UP000614200">
    <property type="component" value="Unassembled WGS sequence"/>
</dbReference>
<feature type="binding site" evidence="10">
    <location>
        <position position="204"/>
    </location>
    <ligand>
        <name>ATP</name>
        <dbReference type="ChEBI" id="CHEBI:30616"/>
    </ligand>
</feature>
<evidence type="ECO:0000313" key="12">
    <source>
        <dbReference type="EMBL" id="MBF4694017.1"/>
    </source>
</evidence>
<feature type="binding site" evidence="10">
    <location>
        <begin position="352"/>
        <end position="355"/>
    </location>
    <ligand>
        <name>ATP</name>
        <dbReference type="ChEBI" id="CHEBI:30616"/>
    </ligand>
</feature>
<dbReference type="HAMAP" id="MF_00145">
    <property type="entry name" value="Phosphoglyc_kinase"/>
    <property type="match status" value="1"/>
</dbReference>
<feature type="binding site" evidence="10">
    <location>
        <begin position="60"/>
        <end position="63"/>
    </location>
    <ligand>
        <name>substrate</name>
    </ligand>
</feature>
<dbReference type="GO" id="GO:0016301">
    <property type="term" value="F:kinase activity"/>
    <property type="evidence" value="ECO:0007669"/>
    <property type="project" value="UniProtKB-KW"/>
</dbReference>
<keyword evidence="9 10" id="KW-0324">Glycolysis</keyword>
<dbReference type="PANTHER" id="PTHR11406:SF23">
    <property type="entry name" value="PHOSPHOGLYCERATE KINASE 1, CHLOROPLASTIC-RELATED"/>
    <property type="match status" value="1"/>
</dbReference>
<dbReference type="PROSITE" id="PS00111">
    <property type="entry name" value="PGLYCERATE_KINASE"/>
    <property type="match status" value="1"/>
</dbReference>
<proteinExistence type="inferred from homology"/>
<dbReference type="Pfam" id="PF00162">
    <property type="entry name" value="PGK"/>
    <property type="match status" value="1"/>
</dbReference>
<dbReference type="EC" id="2.7.2.3" evidence="3 10"/>
<evidence type="ECO:0000256" key="8">
    <source>
        <dbReference type="ARBA" id="ARBA00022840"/>
    </source>
</evidence>
<organism evidence="12 13">
    <name type="scientific">Fusibacter ferrireducens</name>
    <dbReference type="NCBI Taxonomy" id="2785058"/>
    <lineage>
        <taxon>Bacteria</taxon>
        <taxon>Bacillati</taxon>
        <taxon>Bacillota</taxon>
        <taxon>Clostridia</taxon>
        <taxon>Eubacteriales</taxon>
        <taxon>Eubacteriales Family XII. Incertae Sedis</taxon>
        <taxon>Fusibacter</taxon>
    </lineage>
</organism>
<feature type="binding site" evidence="10">
    <location>
        <position position="37"/>
    </location>
    <ligand>
        <name>substrate</name>
    </ligand>
</feature>
<comment type="pathway">
    <text evidence="2 10">Carbohydrate degradation; glycolysis; pyruvate from D-glyceraldehyde 3-phosphate: step 2/5.</text>
</comment>
<evidence type="ECO:0000256" key="6">
    <source>
        <dbReference type="ARBA" id="ARBA00022741"/>
    </source>
</evidence>
<dbReference type="PRINTS" id="PR00477">
    <property type="entry name" value="PHGLYCKINASE"/>
</dbReference>
<dbReference type="SUPFAM" id="SSF53748">
    <property type="entry name" value="Phosphoglycerate kinase"/>
    <property type="match status" value="1"/>
</dbReference>
<evidence type="ECO:0000256" key="10">
    <source>
        <dbReference type="HAMAP-Rule" id="MF_00145"/>
    </source>
</evidence>
<comment type="similarity">
    <text evidence="10 11">Belongs to the phosphoglycerate kinase family.</text>
</comment>
<dbReference type="EMBL" id="JADKNH010000007">
    <property type="protein sequence ID" value="MBF4694017.1"/>
    <property type="molecule type" value="Genomic_DNA"/>
</dbReference>
<keyword evidence="10" id="KW-0963">Cytoplasm</keyword>
<dbReference type="InterPro" id="IPR015911">
    <property type="entry name" value="Phosphoglycerate_kinase_CS"/>
</dbReference>
<comment type="caution">
    <text evidence="12">The sequence shown here is derived from an EMBL/GenBank/DDBJ whole genome shotgun (WGS) entry which is preliminary data.</text>
</comment>